<reference evidence="1" key="1">
    <citation type="journal article" date="2023" name="Science">
        <title>Elucidation of the pathway for biosynthesis of saponin adjuvants from the soapbark tree.</title>
        <authorList>
            <person name="Reed J."/>
            <person name="Orme A."/>
            <person name="El-Demerdash A."/>
            <person name="Owen C."/>
            <person name="Martin L.B.B."/>
            <person name="Misra R.C."/>
            <person name="Kikuchi S."/>
            <person name="Rejzek M."/>
            <person name="Martin A.C."/>
            <person name="Harkess A."/>
            <person name="Leebens-Mack J."/>
            <person name="Louveau T."/>
            <person name="Stephenson M.J."/>
            <person name="Osbourn A."/>
        </authorList>
    </citation>
    <scope>NUCLEOTIDE SEQUENCE</scope>
    <source>
        <strain evidence="1">S10</strain>
    </source>
</reference>
<sequence length="150" mass="16977">MLLHASAQGLRFILEIYLHRHALHDESLSRVQSQDTLDPVLENIFMESPTTRRQYYQLRSHDVGEASASLSPHSPMDYSEAPGINDVIGDGDDIPDLNVDPHFNFEVDDDDIIETSEEDLFVEYVPNPFYTDVNIARVRAVNPVIVPNAQ</sequence>
<accession>A0AAD7L129</accession>
<name>A0AAD7L129_QUISA</name>
<dbReference type="EMBL" id="JARAOO010000012">
    <property type="protein sequence ID" value="KAJ7949472.1"/>
    <property type="molecule type" value="Genomic_DNA"/>
</dbReference>
<gene>
    <name evidence="1" type="ORF">O6P43_029800</name>
</gene>
<dbReference type="Proteomes" id="UP001163823">
    <property type="component" value="Chromosome 12"/>
</dbReference>
<protein>
    <submittedName>
        <fullName evidence="1">Uncharacterized protein</fullName>
    </submittedName>
</protein>
<proteinExistence type="predicted"/>
<dbReference type="KEGG" id="qsa:O6P43_029800"/>
<keyword evidence="2" id="KW-1185">Reference proteome</keyword>
<dbReference type="AlphaFoldDB" id="A0AAD7L129"/>
<evidence type="ECO:0000313" key="1">
    <source>
        <dbReference type="EMBL" id="KAJ7949472.1"/>
    </source>
</evidence>
<comment type="caution">
    <text evidence="1">The sequence shown here is derived from an EMBL/GenBank/DDBJ whole genome shotgun (WGS) entry which is preliminary data.</text>
</comment>
<organism evidence="1 2">
    <name type="scientific">Quillaja saponaria</name>
    <name type="common">Soap bark tree</name>
    <dbReference type="NCBI Taxonomy" id="32244"/>
    <lineage>
        <taxon>Eukaryota</taxon>
        <taxon>Viridiplantae</taxon>
        <taxon>Streptophyta</taxon>
        <taxon>Embryophyta</taxon>
        <taxon>Tracheophyta</taxon>
        <taxon>Spermatophyta</taxon>
        <taxon>Magnoliopsida</taxon>
        <taxon>eudicotyledons</taxon>
        <taxon>Gunneridae</taxon>
        <taxon>Pentapetalae</taxon>
        <taxon>rosids</taxon>
        <taxon>fabids</taxon>
        <taxon>Fabales</taxon>
        <taxon>Quillajaceae</taxon>
        <taxon>Quillaja</taxon>
    </lineage>
</organism>
<evidence type="ECO:0000313" key="2">
    <source>
        <dbReference type="Proteomes" id="UP001163823"/>
    </source>
</evidence>